<keyword evidence="8" id="KW-1185">Reference proteome</keyword>
<feature type="region of interest" description="Disordered" evidence="4">
    <location>
        <begin position="2345"/>
        <end position="2376"/>
    </location>
</feature>
<evidence type="ECO:0000256" key="2">
    <source>
        <dbReference type="ARBA" id="ARBA00023157"/>
    </source>
</evidence>
<dbReference type="PANTHER" id="PTHR44170:SF49">
    <property type="entry name" value="PROTEIN SIDEKICK-1 ISOFORM X1"/>
    <property type="match status" value="1"/>
</dbReference>
<feature type="domain" description="Ig-like" evidence="6">
    <location>
        <begin position="602"/>
        <end position="691"/>
    </location>
</feature>
<feature type="domain" description="Ig-like" evidence="6">
    <location>
        <begin position="695"/>
        <end position="783"/>
    </location>
</feature>
<evidence type="ECO:0000256" key="5">
    <source>
        <dbReference type="SAM" id="Phobius"/>
    </source>
</evidence>
<feature type="domain" description="Fibronectin type-III" evidence="7">
    <location>
        <begin position="1197"/>
        <end position="1305"/>
    </location>
</feature>
<evidence type="ECO:0000256" key="4">
    <source>
        <dbReference type="SAM" id="MobiDB-lite"/>
    </source>
</evidence>
<feature type="compositionally biased region" description="Basic and acidic residues" evidence="4">
    <location>
        <begin position="60"/>
        <end position="72"/>
    </location>
</feature>
<dbReference type="PROSITE" id="PS50835">
    <property type="entry name" value="IG_LIKE"/>
    <property type="match status" value="6"/>
</dbReference>
<feature type="compositionally biased region" description="Polar residues" evidence="4">
    <location>
        <begin position="2367"/>
        <end position="2376"/>
    </location>
</feature>
<reference evidence="9" key="1">
    <citation type="submission" date="2025-08" db="UniProtKB">
        <authorList>
            <consortium name="RefSeq"/>
        </authorList>
    </citation>
    <scope>IDENTIFICATION</scope>
</reference>
<feature type="compositionally biased region" description="Low complexity" evidence="4">
    <location>
        <begin position="2355"/>
        <end position="2364"/>
    </location>
</feature>
<feature type="domain" description="Ig-like" evidence="6">
    <location>
        <begin position="328"/>
        <end position="403"/>
    </location>
</feature>
<dbReference type="InterPro" id="IPR036116">
    <property type="entry name" value="FN3_sf"/>
</dbReference>
<dbReference type="RefSeq" id="XP_045568982.1">
    <property type="nucleotide sequence ID" value="XM_045713026.1"/>
</dbReference>
<evidence type="ECO:0000313" key="8">
    <source>
        <dbReference type="Proteomes" id="UP001652741"/>
    </source>
</evidence>
<dbReference type="SUPFAM" id="SSF48726">
    <property type="entry name" value="Immunoglobulin"/>
    <property type="match status" value="6"/>
</dbReference>
<feature type="compositionally biased region" description="Polar residues" evidence="4">
    <location>
        <begin position="125"/>
        <end position="140"/>
    </location>
</feature>
<keyword evidence="5" id="KW-0812">Transmembrane</keyword>
<dbReference type="PANTHER" id="PTHR44170">
    <property type="entry name" value="PROTEIN SIDEKICK"/>
    <property type="match status" value="1"/>
</dbReference>
<feature type="transmembrane region" description="Helical" evidence="5">
    <location>
        <begin position="2143"/>
        <end position="2166"/>
    </location>
</feature>
<feature type="compositionally biased region" description="Basic and acidic residues" evidence="4">
    <location>
        <begin position="85"/>
        <end position="94"/>
    </location>
</feature>
<keyword evidence="3" id="KW-0393">Immunoglobulin domain</keyword>
<dbReference type="InterPro" id="IPR007110">
    <property type="entry name" value="Ig-like_dom"/>
</dbReference>
<feature type="domain" description="Ig-like" evidence="6">
    <location>
        <begin position="227"/>
        <end position="309"/>
    </location>
</feature>
<feature type="domain" description="Fibronectin type-III" evidence="7">
    <location>
        <begin position="1512"/>
        <end position="1606"/>
    </location>
</feature>
<dbReference type="Pfam" id="PF07679">
    <property type="entry name" value="I-set"/>
    <property type="match status" value="4"/>
</dbReference>
<feature type="domain" description="Fibronectin type-III" evidence="7">
    <location>
        <begin position="1939"/>
        <end position="2034"/>
    </location>
</feature>
<feature type="domain" description="Fibronectin type-III" evidence="7">
    <location>
        <begin position="1611"/>
        <end position="1708"/>
    </location>
</feature>
<feature type="region of interest" description="Disordered" evidence="4">
    <location>
        <begin position="50"/>
        <end position="146"/>
    </location>
</feature>
<dbReference type="SMART" id="SM00409">
    <property type="entry name" value="IG"/>
    <property type="match status" value="6"/>
</dbReference>
<keyword evidence="1" id="KW-0677">Repeat</keyword>
<evidence type="ECO:0000259" key="7">
    <source>
        <dbReference type="PROSITE" id="PS50853"/>
    </source>
</evidence>
<feature type="compositionally biased region" description="Basic and acidic residues" evidence="4">
    <location>
        <begin position="10"/>
        <end position="22"/>
    </location>
</feature>
<dbReference type="PRINTS" id="PR00014">
    <property type="entry name" value="FNTYPEIII"/>
</dbReference>
<sequence>MNMRYHRRQKPTEPRRGEDFIKGKPRGQAARTGKELIVSLVELLIRPGTTGREGIVTGDGWRDSDSATHGEETPTPERLLAGQSSREKPVKETHCGAGGSPSSHISLPSPPLRFPRAQRTGGGSNSIKAQPETTSINPTKPSRGVPVDHLSNMKPLHSNGITRNGRAAVGAVPPGATWIMMPPRVTRGPTERGMKLGLWSFSWSWWFLFLLILSGWIHMLNAQDVAPYFRVTPGQVQTHLEGNRLVLTCLAEGSWPLQYRWILNNTDITHFSPLYTYVIPEVRRSDAGVYQCVVRNRMGALLQRRAELQVAFMGIFSGEQQRRTVSVGRAAVLNTPTVSCFPRPQVTWYRDGHKIIPSNRVAVSLDNQLVVLSARADDVGRYYVQAVNELTGQNRTSPSVYLSMADPDALVVPVAPVIVIGPKNMSVVAGRETTLECIANARPVERLVLSWKRNGRRLASGVGVFGRRLTLSSPSLSDGGVYVCEASLLNSTTRPTEARAHLTVLEPPYFTAEPRLKTVAAVDRNVDLHCQAKGVPSARIDWYKDAVPVSKLANPRYKVTAATGLTVRRVQPGDAGMFQCFARNAAGETQTHTQLVVTSVTPSFSLLPSDLTVTDGNSAVLTCETTGAPKPAVSWRRGSLLLASGTVQIPRFTLLESGGLLVEPIRMEDSGDYTCTATSADGSINATATLTVWIRTFISVPPVDQRVIKGTTATLDCNATHDPRVNISFQWQRGAVPLQSTGGRVSILSGSLTISQTWSGDIGDYTCTVTSQAGNQSHSARLEVIELPHSPRSLSVSLNDSDSRSVLLSWVRPFDGNSPLLHYILELSENNSPWKVYTSEVGPAVTQVTVGGLTPARTYQFRLCAVNQVGRGQYSGETQRLMLREEAPSAPPKNMVASGRTNQSIMVQWQPPPEPQLNGVLRGYVLRYRLAGLPGEYQEKNISSPETNYCLLSDLIIWTQYQIQLAAYTAAGLGEYSTVVTEYTLQGVPTAPPQAVEVTAVSSSTIRFTWNPPPQQFINGINQGYKLLVWPEHSPEAVTIVTITPDYPGSRLTGLVFGLMKYTWYLGSALCFTTPGDGPKSPPILLQTHEDTPGPVGHLSFTEILDTSLRVSWAEPKDKNGIITGYVILWCVSGSGSGVNASCEERPLSNSTLQYKVTSLTSMTSYTLEVAAMTAAGRGVATTSTISSGVPPELPGVPSNLVISNISPRSATLRFRPGSDGKTVISKWIVEGQVVRERGGDWDGKEEEWRVVYERENREKQPDVDTLEIPDLLPFTLYRFRLRQENIVGSSPSSTPSRMIQTLQSAPDTHPNNLTLVTATQTSLTLRWAPLPVSEYNGSPETVGYRVCVRRANGRGEERLEEVSGQQSETMLEGLAEWTEYQLKIQAFNSIGAGPWSTTLTTHTKESVPSGSPVNVSAEAVSSTRILVTWSPVPEMQRNGPILGYKVLYAVKDCVDPPSVWSVPGERSVSVLLGELLKYTVYQIQLVAFTQLGDGPPSPKTHHRTKDDVPGPPVRLLFPEVSLTSVRVVWQPPTDPNGIIMGYQIAYRLDAGDPMRFTTVEVGSTARQFTVSGLTGDQAYVFKLTARTSQGWGRAEEAVVITTERRERPSPPRKLSVPQGEVQSRRLRLHWVAGMTGSSPLRYYSLQTRELPTGDWTSHSADIPHNYTAWTVERLKPFTSYKLRMLATNDVGDSNYSKETETVITLQDVPEEAPVIVSVKPSTTTSVLVQWQRPSEESVNGVLVGYRLYYRELPVNSTPSTVPLEDMATANNTTTRGAHITALTSFKTVSSASLTEFELTQLKKFKCYEIVMTTYNIVGESPPSEPATVSVGEAAPSLPPQSIRVVPVSPTVLEVTWDLPPLHTQNGLIQGYKIHYWQGDRQNQTEKVTVVFVPDMRVRLVNLTCYTSYLVTLSAFNVAGDGPPSEPRGAKTLQAAPSQPSFLSFSEVTGWSVNVSWGAPSASNGVVEGYRVVYQPTQPVQGVSRVVTVDVKGSWQRWLKVRDLTKGVTYRFSVQARTVSYGPAAHCNVTSQPLQGTPGSPMEMSVTKSSSALTIHWSEGDAGAGPVIGYIIEARPSDEGMWDSFVRLLPPSSRSVTVEMDRLRSGVGYEFRVIAVNRYGYGEPSTPSTALAALWDRPFYEEWWFLLVLSLIGLIVVLMLVFSLLLHGHNQQYRSCSSGKHVSTVEESVTLDNGGFTALELNSRTLNNKSTFHKKNGTRSPPRPSPGLLHYSDEDLCDNYNNGAILTESTTLTEKPTDISESEVTDSDCEDDHHPKHSFVNHYMSDPTYYNSWKRQPKGLKGLSPPYGYEECSSADGAEPYYQTVVTQHSTGGVYTPTGLPAHTHTLPHTHTHTHANPNTNPPGSRTPVTGFSSFV</sequence>
<feature type="domain" description="Ig-like" evidence="6">
    <location>
        <begin position="416"/>
        <end position="503"/>
    </location>
</feature>
<dbReference type="Pfam" id="PF00041">
    <property type="entry name" value="fn3"/>
    <property type="match status" value="13"/>
</dbReference>
<feature type="domain" description="Fibronectin type-III" evidence="7">
    <location>
        <begin position="2037"/>
        <end position="2136"/>
    </location>
</feature>
<organism evidence="8 9">
    <name type="scientific">Salmo salar</name>
    <name type="common">Atlantic salmon</name>
    <dbReference type="NCBI Taxonomy" id="8030"/>
    <lineage>
        <taxon>Eukaryota</taxon>
        <taxon>Metazoa</taxon>
        <taxon>Chordata</taxon>
        <taxon>Craniata</taxon>
        <taxon>Vertebrata</taxon>
        <taxon>Euteleostomi</taxon>
        <taxon>Actinopterygii</taxon>
        <taxon>Neopterygii</taxon>
        <taxon>Teleostei</taxon>
        <taxon>Protacanthopterygii</taxon>
        <taxon>Salmoniformes</taxon>
        <taxon>Salmonidae</taxon>
        <taxon>Salmoninae</taxon>
        <taxon>Salmo</taxon>
    </lineage>
</organism>
<evidence type="ECO:0000313" key="9">
    <source>
        <dbReference type="RefSeq" id="XP_045568982.1"/>
    </source>
</evidence>
<dbReference type="InterPro" id="IPR003961">
    <property type="entry name" value="FN3_dom"/>
</dbReference>
<feature type="transmembrane region" description="Helical" evidence="5">
    <location>
        <begin position="196"/>
        <end position="217"/>
    </location>
</feature>
<keyword evidence="2" id="KW-1015">Disulfide bond</keyword>
<feature type="domain" description="Fibronectin type-III" evidence="7">
    <location>
        <begin position="1412"/>
        <end position="1508"/>
    </location>
</feature>
<evidence type="ECO:0000256" key="3">
    <source>
        <dbReference type="ARBA" id="ARBA00023319"/>
    </source>
</evidence>
<dbReference type="SMART" id="SM00060">
    <property type="entry name" value="FN3"/>
    <property type="match status" value="13"/>
</dbReference>
<evidence type="ECO:0000256" key="1">
    <source>
        <dbReference type="ARBA" id="ARBA00022737"/>
    </source>
</evidence>
<feature type="region of interest" description="Disordered" evidence="4">
    <location>
        <begin position="2209"/>
        <end position="2228"/>
    </location>
</feature>
<feature type="compositionally biased region" description="Acidic residues" evidence="4">
    <location>
        <begin position="2260"/>
        <end position="2270"/>
    </location>
</feature>
<keyword evidence="5" id="KW-1133">Transmembrane helix</keyword>
<keyword evidence="5" id="KW-0472">Membrane</keyword>
<feature type="domain" description="Fibronectin type-III" evidence="7">
    <location>
        <begin position="1310"/>
        <end position="1407"/>
    </location>
</feature>
<name>A0ABM3ED49_SALSA</name>
<dbReference type="CDD" id="cd00063">
    <property type="entry name" value="FN3"/>
    <property type="match status" value="13"/>
</dbReference>
<accession>A0ABM3ED49</accession>
<dbReference type="InterPro" id="IPR003599">
    <property type="entry name" value="Ig_sub"/>
</dbReference>
<dbReference type="InterPro" id="IPR013783">
    <property type="entry name" value="Ig-like_fold"/>
</dbReference>
<feature type="region of interest" description="Disordered" evidence="4">
    <location>
        <begin position="2248"/>
        <end position="2272"/>
    </location>
</feature>
<dbReference type="Proteomes" id="UP001652741">
    <property type="component" value="Chromosome ssa02"/>
</dbReference>
<protein>
    <submittedName>
        <fullName evidence="9">Protein sidekick-1 isoform X1</fullName>
    </submittedName>
</protein>
<feature type="domain" description="Fibronectin type-III" evidence="7">
    <location>
        <begin position="1095"/>
        <end position="1193"/>
    </location>
</feature>
<feature type="domain" description="Fibronectin type-III" evidence="7">
    <location>
        <begin position="992"/>
        <end position="1091"/>
    </location>
</feature>
<feature type="domain" description="Fibronectin type-III" evidence="7">
    <location>
        <begin position="1713"/>
        <end position="1834"/>
    </location>
</feature>
<dbReference type="InterPro" id="IPR003598">
    <property type="entry name" value="Ig_sub2"/>
</dbReference>
<proteinExistence type="predicted"/>
<dbReference type="SMART" id="SM00408">
    <property type="entry name" value="IGc2"/>
    <property type="match status" value="6"/>
</dbReference>
<dbReference type="PROSITE" id="PS50853">
    <property type="entry name" value="FN3"/>
    <property type="match status" value="13"/>
</dbReference>
<evidence type="ECO:0000259" key="6">
    <source>
        <dbReference type="PROSITE" id="PS50835"/>
    </source>
</evidence>
<feature type="region of interest" description="Disordered" evidence="4">
    <location>
        <begin position="1"/>
        <end position="30"/>
    </location>
</feature>
<dbReference type="GeneID" id="106594732"/>
<feature type="domain" description="Ig-like" evidence="6">
    <location>
        <begin position="508"/>
        <end position="598"/>
    </location>
</feature>
<feature type="domain" description="Fibronectin type-III" evidence="7">
    <location>
        <begin position="1839"/>
        <end position="1935"/>
    </location>
</feature>
<dbReference type="InterPro" id="IPR036179">
    <property type="entry name" value="Ig-like_dom_sf"/>
</dbReference>
<dbReference type="InterPro" id="IPR013098">
    <property type="entry name" value="Ig_I-set"/>
</dbReference>
<dbReference type="Pfam" id="PF13927">
    <property type="entry name" value="Ig_3"/>
    <property type="match status" value="2"/>
</dbReference>
<dbReference type="SUPFAM" id="SSF49265">
    <property type="entry name" value="Fibronectin type III"/>
    <property type="match status" value="7"/>
</dbReference>
<feature type="domain" description="Fibronectin type-III" evidence="7">
    <location>
        <begin position="790"/>
        <end position="886"/>
    </location>
</feature>
<feature type="domain" description="Fibronectin type-III" evidence="7">
    <location>
        <begin position="891"/>
        <end position="987"/>
    </location>
</feature>
<gene>
    <name evidence="9" type="primary">LOC106594732</name>
</gene>
<dbReference type="Gene3D" id="2.60.40.10">
    <property type="entry name" value="Immunoglobulins"/>
    <property type="match status" value="19"/>
</dbReference>